<protein>
    <submittedName>
        <fullName evidence="2">DUF1906 domain-containing protein</fullName>
    </submittedName>
</protein>
<gene>
    <name evidence="2" type="ORF">LB941_00170</name>
</gene>
<reference evidence="2 3" key="1">
    <citation type="journal article" date="2023" name="Int. J. Syst. Evol. Microbiol.">
        <title>Ligilactobacillus ubinensis sp. nov., a novel species isolated from the wild ferment of a durian fruit (Durio zibethinus).</title>
        <authorList>
            <person name="Heng Y.C."/>
            <person name="Menon N."/>
            <person name="Chen B."/>
            <person name="Loo B.Z.L."/>
            <person name="Wong G.W.J."/>
            <person name="Lim A.C.H."/>
            <person name="Silvaraju S."/>
            <person name="Kittelmann S."/>
        </authorList>
    </citation>
    <scope>NUCLEOTIDE SEQUENCE [LARGE SCALE GENOMIC DNA]</scope>
    <source>
        <strain evidence="2 3">WILCCON 0076</strain>
    </source>
</reference>
<feature type="domain" description="Rv2525c-like glycoside hydrolase-like" evidence="1">
    <location>
        <begin position="14"/>
        <end position="177"/>
    </location>
</feature>
<dbReference type="InterPro" id="IPR015020">
    <property type="entry name" value="Rv2525c-like_Glyco_Hydro-like"/>
</dbReference>
<dbReference type="RefSeq" id="WP_253358389.1">
    <property type="nucleotide sequence ID" value="NZ_JAIULA010000001.1"/>
</dbReference>
<evidence type="ECO:0000313" key="2">
    <source>
        <dbReference type="EMBL" id="MCP0885745.1"/>
    </source>
</evidence>
<evidence type="ECO:0000259" key="1">
    <source>
        <dbReference type="Pfam" id="PF08924"/>
    </source>
</evidence>
<proteinExistence type="predicted"/>
<dbReference type="Pfam" id="PF08924">
    <property type="entry name" value="Rv2525c_GlyHyd-like"/>
    <property type="match status" value="1"/>
</dbReference>
<dbReference type="CDD" id="cd06418">
    <property type="entry name" value="GH25_BacA-like"/>
    <property type="match status" value="1"/>
</dbReference>
<name>A0A9X2FGY4_9LACO</name>
<dbReference type="InterPro" id="IPR017853">
    <property type="entry name" value="GH"/>
</dbReference>
<evidence type="ECO:0000313" key="3">
    <source>
        <dbReference type="Proteomes" id="UP001139006"/>
    </source>
</evidence>
<dbReference type="SUPFAM" id="SSF51445">
    <property type="entry name" value="(Trans)glycosidases"/>
    <property type="match status" value="1"/>
</dbReference>
<dbReference type="Proteomes" id="UP001139006">
    <property type="component" value="Unassembled WGS sequence"/>
</dbReference>
<comment type="caution">
    <text evidence="2">The sequence shown here is derived from an EMBL/GenBank/DDBJ whole genome shotgun (WGS) entry which is preliminary data.</text>
</comment>
<dbReference type="Gene3D" id="3.20.20.80">
    <property type="entry name" value="Glycosidases"/>
    <property type="match status" value="1"/>
</dbReference>
<sequence length="441" mass="47004">MRHFLSINARVEVLKNAGYEIVGRYLTGTVGSGTSKRAKNLTTDEITAITDGGLKIFPIYQDGASDSESYFTAAQGTTDATKAVYAAQDLGFEEDVVIYFAVDADIQDGDIASTAVVYFNALYDTVTSYGYGVGIYGTRNVTQTIIKAGLADKAYVSDMSTGYSGNLGFSMPDDWAFDQFAEILIGDFAIDKVATTSARETATNSFGVGGESGYGNAADLKKINTILSDLSQKNAFSFLSGIKIEKTSTEYKISGLAVDMYVKVKFEASVSDPDNSVGVVYNVSEGKFESDFTDSIAGVVALSDEIKSADITDALTELSSEINNGKVWLVPVVKDGNAGIELHIKSTFNHTLDNGNEIELEYEIIIDEIFHKIATVPEGVPSSTANDYNDKLTGEAVQFAKATLISVIVVGGLYITLSTAGTTAAEVSSSIAVLVKMIVSY</sequence>
<keyword evidence="3" id="KW-1185">Reference proteome</keyword>
<organism evidence="2 3">
    <name type="scientific">Ligilactobacillus ubinensis</name>
    <dbReference type="NCBI Taxonomy" id="2876789"/>
    <lineage>
        <taxon>Bacteria</taxon>
        <taxon>Bacillati</taxon>
        <taxon>Bacillota</taxon>
        <taxon>Bacilli</taxon>
        <taxon>Lactobacillales</taxon>
        <taxon>Lactobacillaceae</taxon>
        <taxon>Ligilactobacillus</taxon>
    </lineage>
</organism>
<dbReference type="EMBL" id="JAIULA010000001">
    <property type="protein sequence ID" value="MCP0885745.1"/>
    <property type="molecule type" value="Genomic_DNA"/>
</dbReference>
<dbReference type="AlphaFoldDB" id="A0A9X2FGY4"/>
<accession>A0A9X2FGY4</accession>